<dbReference type="InterPro" id="IPR009056">
    <property type="entry name" value="Cyt_c-like_dom"/>
</dbReference>
<evidence type="ECO:0000256" key="1">
    <source>
        <dbReference type="ARBA" id="ARBA00004418"/>
    </source>
</evidence>
<evidence type="ECO:0000313" key="11">
    <source>
        <dbReference type="Proteomes" id="UP001447842"/>
    </source>
</evidence>
<reference evidence="10 11" key="1">
    <citation type="submission" date="2024-03" db="EMBL/GenBank/DDBJ databases">
        <title>Sulfurimonas sp. HSL3-1.</title>
        <authorList>
            <person name="Wang S."/>
        </authorList>
    </citation>
    <scope>NUCLEOTIDE SEQUENCE [LARGE SCALE GENOMIC DNA]</scope>
    <source>
        <strain evidence="10 11">HSL3-1</strain>
    </source>
</reference>
<dbReference type="InterPro" id="IPR004852">
    <property type="entry name" value="Di-haem_cyt_c_peroxidsae"/>
</dbReference>
<keyword evidence="10" id="KW-0575">Peroxidase</keyword>
<sequence length="390" mass="41555">MKIRTFTGLGILLVLLGGCNESNESGLDPQKVALGEAFFNDTNLSNTGNQACASCHDAGRAFSEPRTVTAQNDFGAVSIGDDNLSIGDRNAPTAMYAAFFPAFHFDDEAGEGEGSGGLWLGGQFHDGRAADLKAQAKGPFLNPVEMQMPDFNSVVARVKANPSYVSELTALYGDSVFDDDAAAYDAIGDAIATFEKSDVFAPFDSKYDRWLKGEAELTALERQGLEMFVRADKGNCAACHPNVGTGGAPALFTDATFDNLGVPVNEAVRSNPNNPLSAVADYRDLGLGETTGDPSLDGAFKVATLRNIAVTGPYMHNGVFKTLKAVVHFYNTRDVTGALNPETGLPWRTPEVPETINVDELGNLGLSDEEEDAIVAFLKTLTDARYESLP</sequence>
<evidence type="ECO:0000256" key="3">
    <source>
        <dbReference type="ARBA" id="ARBA00022723"/>
    </source>
</evidence>
<evidence type="ECO:0000313" key="10">
    <source>
        <dbReference type="EMBL" id="XAU16216.1"/>
    </source>
</evidence>
<evidence type="ECO:0000256" key="8">
    <source>
        <dbReference type="PROSITE-ProRule" id="PRU00433"/>
    </source>
</evidence>
<dbReference type="EC" id="1.11.1.5" evidence="10"/>
<dbReference type="InterPro" id="IPR051395">
    <property type="entry name" value="Cytochrome_c_Peroxidase/MauG"/>
</dbReference>
<gene>
    <name evidence="10" type="ORF">WCY31_05780</name>
</gene>
<evidence type="ECO:0000256" key="2">
    <source>
        <dbReference type="ARBA" id="ARBA00022617"/>
    </source>
</evidence>
<keyword evidence="7 8" id="KW-0408">Iron</keyword>
<dbReference type="PROSITE" id="PS51257">
    <property type="entry name" value="PROKAR_LIPOPROTEIN"/>
    <property type="match status" value="1"/>
</dbReference>
<dbReference type="PANTHER" id="PTHR30600:SF10">
    <property type="entry name" value="BLL6722 PROTEIN"/>
    <property type="match status" value="1"/>
</dbReference>
<evidence type="ECO:0000256" key="5">
    <source>
        <dbReference type="ARBA" id="ARBA00022764"/>
    </source>
</evidence>
<keyword evidence="3 8" id="KW-0479">Metal-binding</keyword>
<feature type="domain" description="Cytochrome c" evidence="9">
    <location>
        <begin position="30"/>
        <end position="169"/>
    </location>
</feature>
<dbReference type="Gene3D" id="1.10.760.10">
    <property type="entry name" value="Cytochrome c-like domain"/>
    <property type="match status" value="2"/>
</dbReference>
<dbReference type="PROSITE" id="PS51007">
    <property type="entry name" value="CYTC"/>
    <property type="match status" value="2"/>
</dbReference>
<organism evidence="10 11">
    <name type="scientific">Sulfurimonas diazotrophicus</name>
    <dbReference type="NCBI Taxonomy" id="3131939"/>
    <lineage>
        <taxon>Bacteria</taxon>
        <taxon>Pseudomonadati</taxon>
        <taxon>Campylobacterota</taxon>
        <taxon>Epsilonproteobacteria</taxon>
        <taxon>Campylobacterales</taxon>
        <taxon>Sulfurimonadaceae</taxon>
        <taxon>Sulfurimonas</taxon>
    </lineage>
</organism>
<keyword evidence="6 10" id="KW-0560">Oxidoreductase</keyword>
<dbReference type="InterPro" id="IPR026259">
    <property type="entry name" value="MauG/Cytc_peroxidase"/>
</dbReference>
<evidence type="ECO:0000256" key="4">
    <source>
        <dbReference type="ARBA" id="ARBA00022729"/>
    </source>
</evidence>
<dbReference type="Proteomes" id="UP001447842">
    <property type="component" value="Chromosome"/>
</dbReference>
<keyword evidence="11" id="KW-1185">Reference proteome</keyword>
<dbReference type="InterPro" id="IPR036909">
    <property type="entry name" value="Cyt_c-like_dom_sf"/>
</dbReference>
<evidence type="ECO:0000256" key="7">
    <source>
        <dbReference type="ARBA" id="ARBA00023004"/>
    </source>
</evidence>
<name>A0ABZ3HD42_9BACT</name>
<evidence type="ECO:0000256" key="6">
    <source>
        <dbReference type="ARBA" id="ARBA00023002"/>
    </source>
</evidence>
<evidence type="ECO:0000259" key="9">
    <source>
        <dbReference type="PROSITE" id="PS51007"/>
    </source>
</evidence>
<dbReference type="Pfam" id="PF03150">
    <property type="entry name" value="CCP_MauG"/>
    <property type="match status" value="1"/>
</dbReference>
<dbReference type="PANTHER" id="PTHR30600">
    <property type="entry name" value="CYTOCHROME C PEROXIDASE-RELATED"/>
    <property type="match status" value="1"/>
</dbReference>
<keyword evidence="5" id="KW-0574">Periplasm</keyword>
<dbReference type="PIRSF" id="PIRSF000294">
    <property type="entry name" value="Cytochrome-c_peroxidase"/>
    <property type="match status" value="1"/>
</dbReference>
<dbReference type="SUPFAM" id="SSF46626">
    <property type="entry name" value="Cytochrome c"/>
    <property type="match status" value="2"/>
</dbReference>
<proteinExistence type="predicted"/>
<comment type="subcellular location">
    <subcellularLocation>
        <location evidence="1">Periplasm</location>
    </subcellularLocation>
</comment>
<feature type="domain" description="Cytochrome c" evidence="9">
    <location>
        <begin position="219"/>
        <end position="382"/>
    </location>
</feature>
<dbReference type="RefSeq" id="WP_345973629.1">
    <property type="nucleotide sequence ID" value="NZ_CP147920.1"/>
</dbReference>
<protein>
    <submittedName>
        <fullName evidence="10">Cytochrome c peroxidase</fullName>
        <ecNumber evidence="10">1.11.1.5</ecNumber>
    </submittedName>
</protein>
<accession>A0ABZ3HD42</accession>
<keyword evidence="2 8" id="KW-0349">Heme</keyword>
<keyword evidence="4" id="KW-0732">Signal</keyword>
<dbReference type="GO" id="GO:0004130">
    <property type="term" value="F:cytochrome-c peroxidase activity"/>
    <property type="evidence" value="ECO:0007669"/>
    <property type="project" value="UniProtKB-EC"/>
</dbReference>
<dbReference type="EMBL" id="CP147920">
    <property type="protein sequence ID" value="XAU16216.1"/>
    <property type="molecule type" value="Genomic_DNA"/>
</dbReference>